<dbReference type="Proteomes" id="UP001321749">
    <property type="component" value="Unassembled WGS sequence"/>
</dbReference>
<feature type="chain" id="PRO_5043922718" evidence="2">
    <location>
        <begin position="16"/>
        <end position="252"/>
    </location>
</feature>
<dbReference type="EMBL" id="MU864928">
    <property type="protein sequence ID" value="KAK4467116.1"/>
    <property type="molecule type" value="Genomic_DNA"/>
</dbReference>
<proteinExistence type="predicted"/>
<feature type="signal peptide" evidence="2">
    <location>
        <begin position="1"/>
        <end position="15"/>
    </location>
</feature>
<feature type="region of interest" description="Disordered" evidence="1">
    <location>
        <begin position="202"/>
        <end position="221"/>
    </location>
</feature>
<comment type="caution">
    <text evidence="3">The sequence shown here is derived from an EMBL/GenBank/DDBJ whole genome shotgun (WGS) entry which is preliminary data.</text>
</comment>
<feature type="region of interest" description="Disordered" evidence="1">
    <location>
        <begin position="163"/>
        <end position="183"/>
    </location>
</feature>
<organism evidence="3 4">
    <name type="scientific">Cladorrhinum samala</name>
    <dbReference type="NCBI Taxonomy" id="585594"/>
    <lineage>
        <taxon>Eukaryota</taxon>
        <taxon>Fungi</taxon>
        <taxon>Dikarya</taxon>
        <taxon>Ascomycota</taxon>
        <taxon>Pezizomycotina</taxon>
        <taxon>Sordariomycetes</taxon>
        <taxon>Sordariomycetidae</taxon>
        <taxon>Sordariales</taxon>
        <taxon>Podosporaceae</taxon>
        <taxon>Cladorrhinum</taxon>
    </lineage>
</organism>
<evidence type="ECO:0000256" key="1">
    <source>
        <dbReference type="SAM" id="MobiDB-lite"/>
    </source>
</evidence>
<reference evidence="3" key="2">
    <citation type="submission" date="2023-06" db="EMBL/GenBank/DDBJ databases">
        <authorList>
            <consortium name="Lawrence Berkeley National Laboratory"/>
            <person name="Mondo S.J."/>
            <person name="Hensen N."/>
            <person name="Bonometti L."/>
            <person name="Westerberg I."/>
            <person name="Brannstrom I.O."/>
            <person name="Guillou S."/>
            <person name="Cros-Aarteil S."/>
            <person name="Calhoun S."/>
            <person name="Haridas S."/>
            <person name="Kuo A."/>
            <person name="Pangilinan J."/>
            <person name="Riley R."/>
            <person name="Labutti K."/>
            <person name="Andreopoulos B."/>
            <person name="Lipzen A."/>
            <person name="Chen C."/>
            <person name="Yanf M."/>
            <person name="Daum C."/>
            <person name="Ng V."/>
            <person name="Clum A."/>
            <person name="Steindorff A."/>
            <person name="Ohm R."/>
            <person name="Martin F."/>
            <person name="Silar P."/>
            <person name="Natvig D."/>
            <person name="Lalanne C."/>
            <person name="Gautier V."/>
            <person name="Ament-Velasquez S.L."/>
            <person name="Kruys A."/>
            <person name="Hutchinson M.I."/>
            <person name="Powell A.J."/>
            <person name="Barry K."/>
            <person name="Miller A.N."/>
            <person name="Grigoriev I.V."/>
            <person name="Debuchy R."/>
            <person name="Gladieux P."/>
            <person name="Thoren M.H."/>
            <person name="Johannesson H."/>
        </authorList>
    </citation>
    <scope>NUCLEOTIDE SEQUENCE</scope>
    <source>
        <strain evidence="3">PSN324</strain>
    </source>
</reference>
<gene>
    <name evidence="3" type="ORF">QBC42DRAFT_292838</name>
</gene>
<evidence type="ECO:0000256" key="2">
    <source>
        <dbReference type="SAM" id="SignalP"/>
    </source>
</evidence>
<feature type="compositionally biased region" description="Basic and acidic residues" evidence="1">
    <location>
        <begin position="166"/>
        <end position="181"/>
    </location>
</feature>
<keyword evidence="2" id="KW-0732">Signal</keyword>
<dbReference type="AlphaFoldDB" id="A0AAV9I5R8"/>
<evidence type="ECO:0000313" key="4">
    <source>
        <dbReference type="Proteomes" id="UP001321749"/>
    </source>
</evidence>
<keyword evidence="4" id="KW-1185">Reference proteome</keyword>
<protein>
    <submittedName>
        <fullName evidence="3">Uncharacterized protein</fullName>
    </submittedName>
</protein>
<sequence length="252" mass="25561">MVSYRIFTFVGLAAALPLNINLGAYSPALVVGDGEISFGGRQDVSELMLALEGAAINAAAGAAAESAASTAGSAAAVPTVVQAAAVPDPALTEQAQQISGLQGLGKSIAPRIKDKSKRDLAGFDRALTYAEAALVKGPKVQLGTGAEGSGVGIIVDNNASKAGAAAEKRDVEKRDVDDNAAPKRRSKVTTLYVRRGVPTSLQGAARDGAPLSESAPVAKRDTALDEVNLNVDGDAGVTMTFVETVGGDEDEK</sequence>
<evidence type="ECO:0000313" key="3">
    <source>
        <dbReference type="EMBL" id="KAK4467116.1"/>
    </source>
</evidence>
<accession>A0AAV9I5R8</accession>
<name>A0AAV9I5R8_9PEZI</name>
<reference evidence="3" key="1">
    <citation type="journal article" date="2023" name="Mol. Phylogenet. Evol.">
        <title>Genome-scale phylogeny and comparative genomics of the fungal order Sordariales.</title>
        <authorList>
            <person name="Hensen N."/>
            <person name="Bonometti L."/>
            <person name="Westerberg I."/>
            <person name="Brannstrom I.O."/>
            <person name="Guillou S."/>
            <person name="Cros-Aarteil S."/>
            <person name="Calhoun S."/>
            <person name="Haridas S."/>
            <person name="Kuo A."/>
            <person name="Mondo S."/>
            <person name="Pangilinan J."/>
            <person name="Riley R."/>
            <person name="LaButti K."/>
            <person name="Andreopoulos B."/>
            <person name="Lipzen A."/>
            <person name="Chen C."/>
            <person name="Yan M."/>
            <person name="Daum C."/>
            <person name="Ng V."/>
            <person name="Clum A."/>
            <person name="Steindorff A."/>
            <person name="Ohm R.A."/>
            <person name="Martin F."/>
            <person name="Silar P."/>
            <person name="Natvig D.O."/>
            <person name="Lalanne C."/>
            <person name="Gautier V."/>
            <person name="Ament-Velasquez S.L."/>
            <person name="Kruys A."/>
            <person name="Hutchinson M.I."/>
            <person name="Powell A.J."/>
            <person name="Barry K."/>
            <person name="Miller A.N."/>
            <person name="Grigoriev I.V."/>
            <person name="Debuchy R."/>
            <person name="Gladieux P."/>
            <person name="Hiltunen Thoren M."/>
            <person name="Johannesson H."/>
        </authorList>
    </citation>
    <scope>NUCLEOTIDE SEQUENCE</scope>
    <source>
        <strain evidence="3">PSN324</strain>
    </source>
</reference>